<evidence type="ECO:0000313" key="2">
    <source>
        <dbReference type="EMBL" id="GIH67821.1"/>
    </source>
</evidence>
<keyword evidence="1" id="KW-1133">Transmembrane helix</keyword>
<dbReference type="EMBL" id="BOOG01000002">
    <property type="protein sequence ID" value="GIH67821.1"/>
    <property type="molecule type" value="Genomic_DNA"/>
</dbReference>
<protein>
    <submittedName>
        <fullName evidence="2">Uncharacterized protein</fullName>
    </submittedName>
</protein>
<accession>A0A8J3R4T1</accession>
<evidence type="ECO:0000256" key="1">
    <source>
        <dbReference type="SAM" id="Phobius"/>
    </source>
</evidence>
<keyword evidence="1" id="KW-0812">Transmembrane</keyword>
<gene>
    <name evidence="2" type="ORF">Mth01_00740</name>
</gene>
<dbReference type="Proteomes" id="UP000610966">
    <property type="component" value="Unassembled WGS sequence"/>
</dbReference>
<dbReference type="AlphaFoldDB" id="A0A8J3R4T1"/>
<proteinExistence type="predicted"/>
<comment type="caution">
    <text evidence="2">The sequence shown here is derived from an EMBL/GenBank/DDBJ whole genome shotgun (WGS) entry which is preliminary data.</text>
</comment>
<organism evidence="2 3">
    <name type="scientific">Sphaerimonospora thailandensis</name>
    <dbReference type="NCBI Taxonomy" id="795644"/>
    <lineage>
        <taxon>Bacteria</taxon>
        <taxon>Bacillati</taxon>
        <taxon>Actinomycetota</taxon>
        <taxon>Actinomycetes</taxon>
        <taxon>Streptosporangiales</taxon>
        <taxon>Streptosporangiaceae</taxon>
        <taxon>Sphaerimonospora</taxon>
    </lineage>
</organism>
<name>A0A8J3R4T1_9ACTN</name>
<reference evidence="2" key="1">
    <citation type="submission" date="2021-01" db="EMBL/GenBank/DDBJ databases">
        <title>Whole genome shotgun sequence of Sphaerimonospora thailandensis NBRC 107569.</title>
        <authorList>
            <person name="Komaki H."/>
            <person name="Tamura T."/>
        </authorList>
    </citation>
    <scope>NUCLEOTIDE SEQUENCE</scope>
    <source>
        <strain evidence="2">NBRC 107569</strain>
    </source>
</reference>
<keyword evidence="3" id="KW-1185">Reference proteome</keyword>
<feature type="transmembrane region" description="Helical" evidence="1">
    <location>
        <begin position="39"/>
        <end position="59"/>
    </location>
</feature>
<sequence length="71" mass="7776">MACGTGSPVVTTVTPVANVPNARRRDFWSERMESGTFTLTSWLTVLAHCPGSLALLTVLTHWRDPRPGRVP</sequence>
<evidence type="ECO:0000313" key="3">
    <source>
        <dbReference type="Proteomes" id="UP000610966"/>
    </source>
</evidence>
<keyword evidence="1" id="KW-0472">Membrane</keyword>